<name>A0A1B1Y8X8_9FLAO</name>
<comment type="subcellular location">
    <subcellularLocation>
        <location evidence="1">Cell outer membrane</location>
        <topology evidence="1">Multi-pass membrane protein</topology>
    </subcellularLocation>
</comment>
<evidence type="ECO:0000259" key="12">
    <source>
        <dbReference type="Pfam" id="PF07715"/>
    </source>
</evidence>
<gene>
    <name evidence="13" type="ORF">AXE80_13445</name>
</gene>
<protein>
    <recommendedName>
        <fullName evidence="15">TonB-dependent receptor plug domain-containing protein</fullName>
    </recommendedName>
</protein>
<dbReference type="SUPFAM" id="SSF56935">
    <property type="entry name" value="Porins"/>
    <property type="match status" value="1"/>
</dbReference>
<dbReference type="Pfam" id="PF13715">
    <property type="entry name" value="CarbopepD_reg_2"/>
    <property type="match status" value="1"/>
</dbReference>
<dbReference type="SUPFAM" id="SSF49464">
    <property type="entry name" value="Carboxypeptidase regulatory domain-like"/>
    <property type="match status" value="1"/>
</dbReference>
<keyword evidence="9" id="KW-0998">Cell outer membrane</keyword>
<evidence type="ECO:0000256" key="9">
    <source>
        <dbReference type="ARBA" id="ARBA00023237"/>
    </source>
</evidence>
<evidence type="ECO:0000256" key="1">
    <source>
        <dbReference type="ARBA" id="ARBA00004571"/>
    </source>
</evidence>
<keyword evidence="14" id="KW-1185">Reference proteome</keyword>
<dbReference type="InterPro" id="IPR012910">
    <property type="entry name" value="Plug_dom"/>
</dbReference>
<evidence type="ECO:0000313" key="14">
    <source>
        <dbReference type="Proteomes" id="UP000092967"/>
    </source>
</evidence>
<dbReference type="Gene3D" id="2.170.130.10">
    <property type="entry name" value="TonB-dependent receptor, plug domain"/>
    <property type="match status" value="1"/>
</dbReference>
<dbReference type="GO" id="GO:0009279">
    <property type="term" value="C:cell outer membrane"/>
    <property type="evidence" value="ECO:0007669"/>
    <property type="project" value="UniProtKB-SubCell"/>
</dbReference>
<dbReference type="PANTHER" id="PTHR30069">
    <property type="entry name" value="TONB-DEPENDENT OUTER MEMBRANE RECEPTOR"/>
    <property type="match status" value="1"/>
</dbReference>
<proteinExistence type="inferred from homology"/>
<keyword evidence="6 10" id="KW-0798">TonB box</keyword>
<dbReference type="GO" id="GO:0015344">
    <property type="term" value="F:siderophore uptake transmembrane transporter activity"/>
    <property type="evidence" value="ECO:0007669"/>
    <property type="project" value="TreeGrafter"/>
</dbReference>
<evidence type="ECO:0000256" key="3">
    <source>
        <dbReference type="ARBA" id="ARBA00022452"/>
    </source>
</evidence>
<dbReference type="Pfam" id="PF07715">
    <property type="entry name" value="Plug"/>
    <property type="match status" value="1"/>
</dbReference>
<evidence type="ECO:0000259" key="11">
    <source>
        <dbReference type="Pfam" id="PF00593"/>
    </source>
</evidence>
<dbReference type="InterPro" id="IPR008969">
    <property type="entry name" value="CarboxyPept-like_regulatory"/>
</dbReference>
<feature type="domain" description="TonB-dependent receptor plug" evidence="12">
    <location>
        <begin position="209"/>
        <end position="288"/>
    </location>
</feature>
<accession>A0A1B1Y8X8</accession>
<keyword evidence="2" id="KW-0813">Transport</keyword>
<keyword evidence="8" id="KW-0675">Receptor</keyword>
<evidence type="ECO:0000256" key="6">
    <source>
        <dbReference type="ARBA" id="ARBA00023077"/>
    </source>
</evidence>
<dbReference type="AlphaFoldDB" id="A0A1B1Y8X8"/>
<sequence>MKKFLLIFYLFTVAVFSQENRSLKQVLNQLSKTYNIDFSYNENQVRQFNHIQFDSETDLKATLISLSLQTQLIFEKIDDENYIIRNKNNKTKNICGVVFSEKTKETLAFVNVYFDDKTVVTNQLGKFEIKDVLEDDIIVIKGVGYHTLKILVKDFNSDCKNIFLTEEVHQLSEVVITDYLTTGFNKKNDGSIVINPKKTGILPGVIEPDVLQSLQLIPGVQSPDETASGIHIRGSTPDQNLVVFDGMKMYHFSHYFGLISAFNPYITNNIKLYRSGTHAKYGNNVGGVLDISTDDYTPNKLSAGFGSTLTHADFFIKAPLFNNKVGFVFSARRSFTDVANTITNQQYAKVAFQNSKISDGLDQENLRITNAENDFFYQDYHSKIIVAPNSKNKLSFSYLYNLNDLTFKGENLRTQQILSDDIVIENKGFHVDWELGEIEKGVHTIAFSKTDFSKIYDGSRLINRANGSQENVLFDKDNTVQETSAEYSFVKQTKNNNNWEFGAQFSHSKLAYDFKRDTSIQEDAIEDNISGKANNYALFSEYQINTNNHWIINLGLRWQHFSSVAKSFIEPRFNINYKTNKYLNFKFSTELKHQSISQVIDFRNDGLGGLFDRFWALANKNDFPVLKSFQTSIGADYQKNGWTLDVELYNKNIDGILFLFDQKTRAQKYFSGSNKINGLDLLIKKDWNNYNTWVSYTLSKSIYHFENLNNNNDFNGSFDTPHSLIWSHNYNIKKLELSLGWRFRSGIPYTVKTAELNNNNKLRIVFNELNSERLPNYKRLDFSAGYKFYFDANKKIKGQLGLTLQNILGKRNILSRDYEIETIITGQGPNRTEKEVLVETDKISLGFVPNLLFRLNF</sequence>
<dbReference type="Pfam" id="PF00593">
    <property type="entry name" value="TonB_dep_Rec_b-barrel"/>
    <property type="match status" value="1"/>
</dbReference>
<keyword evidence="7 10" id="KW-0472">Membrane</keyword>
<dbReference type="KEGG" id="wfu:AXE80_13445"/>
<dbReference type="PANTHER" id="PTHR30069:SF29">
    <property type="entry name" value="HEMOGLOBIN AND HEMOGLOBIN-HAPTOGLOBIN-BINDING PROTEIN 1-RELATED"/>
    <property type="match status" value="1"/>
</dbReference>
<evidence type="ECO:0000256" key="7">
    <source>
        <dbReference type="ARBA" id="ARBA00023136"/>
    </source>
</evidence>
<evidence type="ECO:0000256" key="2">
    <source>
        <dbReference type="ARBA" id="ARBA00022448"/>
    </source>
</evidence>
<evidence type="ECO:0000256" key="10">
    <source>
        <dbReference type="RuleBase" id="RU003357"/>
    </source>
</evidence>
<feature type="domain" description="TonB-dependent receptor-like beta-barrel" evidence="11">
    <location>
        <begin position="421"/>
        <end position="807"/>
    </location>
</feature>
<evidence type="ECO:0000313" key="13">
    <source>
        <dbReference type="EMBL" id="ANW97233.1"/>
    </source>
</evidence>
<reference evidence="13 14" key="1">
    <citation type="submission" date="2016-02" db="EMBL/GenBank/DDBJ databases">
        <authorList>
            <person name="Wen L."/>
            <person name="He K."/>
            <person name="Yang H."/>
        </authorList>
    </citation>
    <scope>NUCLEOTIDE SEQUENCE [LARGE SCALE GENOMIC DNA]</scope>
    <source>
        <strain evidence="13 14">CZ1127</strain>
    </source>
</reference>
<dbReference type="Gene3D" id="2.40.170.20">
    <property type="entry name" value="TonB-dependent receptor, beta-barrel domain"/>
    <property type="match status" value="1"/>
</dbReference>
<dbReference type="InterPro" id="IPR000531">
    <property type="entry name" value="Beta-barrel_TonB"/>
</dbReference>
<dbReference type="STRING" id="1790137.AXE80_13445"/>
<organism evidence="13 14">
    <name type="scientific">Wenyingzhuangia fucanilytica</name>
    <dbReference type="NCBI Taxonomy" id="1790137"/>
    <lineage>
        <taxon>Bacteria</taxon>
        <taxon>Pseudomonadati</taxon>
        <taxon>Bacteroidota</taxon>
        <taxon>Flavobacteriia</taxon>
        <taxon>Flavobacteriales</taxon>
        <taxon>Flavobacteriaceae</taxon>
        <taxon>Wenyingzhuangia</taxon>
    </lineage>
</organism>
<dbReference type="Proteomes" id="UP000092967">
    <property type="component" value="Chromosome"/>
</dbReference>
<evidence type="ECO:0000256" key="4">
    <source>
        <dbReference type="ARBA" id="ARBA00022692"/>
    </source>
</evidence>
<dbReference type="OrthoDB" id="9803050at2"/>
<evidence type="ECO:0008006" key="15">
    <source>
        <dbReference type="Google" id="ProtNLM"/>
    </source>
</evidence>
<keyword evidence="4" id="KW-0812">Transmembrane</keyword>
<evidence type="ECO:0000256" key="5">
    <source>
        <dbReference type="ARBA" id="ARBA00022729"/>
    </source>
</evidence>
<evidence type="ECO:0000256" key="8">
    <source>
        <dbReference type="ARBA" id="ARBA00023170"/>
    </source>
</evidence>
<comment type="similarity">
    <text evidence="10">Belongs to the TonB-dependent receptor family.</text>
</comment>
<dbReference type="GO" id="GO:0044718">
    <property type="term" value="P:siderophore transmembrane transport"/>
    <property type="evidence" value="ECO:0007669"/>
    <property type="project" value="TreeGrafter"/>
</dbReference>
<dbReference type="EMBL" id="CP014224">
    <property type="protein sequence ID" value="ANW97233.1"/>
    <property type="molecule type" value="Genomic_DNA"/>
</dbReference>
<keyword evidence="5" id="KW-0732">Signal</keyword>
<dbReference type="InterPro" id="IPR039426">
    <property type="entry name" value="TonB-dep_rcpt-like"/>
</dbReference>
<keyword evidence="3" id="KW-1134">Transmembrane beta strand</keyword>
<dbReference type="InterPro" id="IPR037066">
    <property type="entry name" value="Plug_dom_sf"/>
</dbReference>
<dbReference type="RefSeq" id="WP_068828238.1">
    <property type="nucleotide sequence ID" value="NZ_CP014224.1"/>
</dbReference>
<dbReference type="InterPro" id="IPR036942">
    <property type="entry name" value="Beta-barrel_TonB_sf"/>
</dbReference>